<evidence type="ECO:0000256" key="1">
    <source>
        <dbReference type="SAM" id="SignalP"/>
    </source>
</evidence>
<reference evidence="2 3" key="1">
    <citation type="submission" date="2023-11" db="EMBL/GenBank/DDBJ databases">
        <title>MicrobeMod: A computational toolkit for identifying prokaryotic methylation and restriction-modification with nanopore sequencing.</title>
        <authorList>
            <person name="Crits-Christoph A."/>
            <person name="Kang S.C."/>
            <person name="Lee H."/>
            <person name="Ostrov N."/>
        </authorList>
    </citation>
    <scope>NUCLEOTIDE SEQUENCE [LARGE SCALE GENOMIC DNA]</scope>
    <source>
        <strain evidence="2 3">ATCC 14820</strain>
    </source>
</reference>
<proteinExistence type="predicted"/>
<organism evidence="2 3">
    <name type="scientific">Sphingomonas echinoides</name>
    <dbReference type="NCBI Taxonomy" id="59803"/>
    <lineage>
        <taxon>Bacteria</taxon>
        <taxon>Pseudomonadati</taxon>
        <taxon>Pseudomonadota</taxon>
        <taxon>Alphaproteobacteria</taxon>
        <taxon>Sphingomonadales</taxon>
        <taxon>Sphingomonadaceae</taxon>
        <taxon>Sphingomonas</taxon>
    </lineage>
</organism>
<accession>A0ABU4PLW7</accession>
<evidence type="ECO:0008006" key="4">
    <source>
        <dbReference type="Google" id="ProtNLM"/>
    </source>
</evidence>
<gene>
    <name evidence="2" type="ORF">SIL82_05835</name>
</gene>
<evidence type="ECO:0000313" key="2">
    <source>
        <dbReference type="EMBL" id="MDX5983774.1"/>
    </source>
</evidence>
<dbReference type="EMBL" id="JAWXXV010000001">
    <property type="protein sequence ID" value="MDX5983774.1"/>
    <property type="molecule type" value="Genomic_DNA"/>
</dbReference>
<keyword evidence="3" id="KW-1185">Reference proteome</keyword>
<keyword evidence="1" id="KW-0732">Signal</keyword>
<protein>
    <recommendedName>
        <fullName evidence="4">UrcA family protein</fullName>
    </recommendedName>
</protein>
<feature type="chain" id="PRO_5045647176" description="UrcA family protein" evidence="1">
    <location>
        <begin position="25"/>
        <end position="174"/>
    </location>
</feature>
<name>A0ABU4PLW7_9SPHN</name>
<dbReference type="RefSeq" id="WP_010404459.1">
    <property type="nucleotide sequence ID" value="NZ_JAWXXV010000001.1"/>
</dbReference>
<comment type="caution">
    <text evidence="2">The sequence shown here is derived from an EMBL/GenBank/DDBJ whole genome shotgun (WGS) entry which is preliminary data.</text>
</comment>
<dbReference type="Proteomes" id="UP001279660">
    <property type="component" value="Unassembled WGS sequence"/>
</dbReference>
<feature type="signal peptide" evidence="1">
    <location>
        <begin position="1"/>
        <end position="24"/>
    </location>
</feature>
<sequence length="174" mass="17906">MRRIHTPIIIASIAMVLTPMALQAAGPQDDSVGKAVTQPLRDVRITDKKIPPILQLAASAPYSSVNTRSCAAIAGEVRRLNAALGTDVDAPGQPKGEGSALAAVAARTAVNTLIPGLGIVRVITGADKQQRRVEAAVYAGSTRRAYLKGIGLARGCKAPAAPTAAAVADRPELQ</sequence>
<evidence type="ECO:0000313" key="3">
    <source>
        <dbReference type="Proteomes" id="UP001279660"/>
    </source>
</evidence>